<evidence type="ECO:0000256" key="4">
    <source>
        <dbReference type="ARBA" id="ARBA00022759"/>
    </source>
</evidence>
<comment type="caution">
    <text evidence="9">The sequence shown here is derived from an EMBL/GenBank/DDBJ whole genome shotgun (WGS) entry which is preliminary data.</text>
</comment>
<keyword evidence="7" id="KW-0325">Glycoprotein</keyword>
<dbReference type="CDD" id="cd11010">
    <property type="entry name" value="S1-P1_nuclease"/>
    <property type="match status" value="1"/>
</dbReference>
<dbReference type="InterPro" id="IPR008947">
    <property type="entry name" value="PLipase_C/P1_nuclease_dom_sf"/>
</dbReference>
<keyword evidence="5" id="KW-0378">Hydrolase</keyword>
<protein>
    <submittedName>
        <fullName evidence="9">S1/P1 nuclease</fullName>
    </submittedName>
</protein>
<evidence type="ECO:0000256" key="7">
    <source>
        <dbReference type="ARBA" id="ARBA00023180"/>
    </source>
</evidence>
<gene>
    <name evidence="9" type="ORF">B0H66DRAFT_504312</name>
</gene>
<dbReference type="GO" id="GO:0004519">
    <property type="term" value="F:endonuclease activity"/>
    <property type="evidence" value="ECO:0007669"/>
    <property type="project" value="UniProtKB-KW"/>
</dbReference>
<dbReference type="PANTHER" id="PTHR33146">
    <property type="entry name" value="ENDONUCLEASE 4"/>
    <property type="match status" value="1"/>
</dbReference>
<evidence type="ECO:0000256" key="8">
    <source>
        <dbReference type="SAM" id="SignalP"/>
    </source>
</evidence>
<keyword evidence="6" id="KW-1015">Disulfide bond</keyword>
<dbReference type="GO" id="GO:0003676">
    <property type="term" value="F:nucleic acid binding"/>
    <property type="evidence" value="ECO:0007669"/>
    <property type="project" value="InterPro"/>
</dbReference>
<accession>A0AAE0HWR0</accession>
<name>A0AAE0HWR0_9PEZI</name>
<dbReference type="Gene3D" id="1.10.575.10">
    <property type="entry name" value="P1 Nuclease"/>
    <property type="match status" value="1"/>
</dbReference>
<keyword evidence="8" id="KW-0732">Signal</keyword>
<dbReference type="AlphaFoldDB" id="A0AAE0HWR0"/>
<evidence type="ECO:0000313" key="9">
    <source>
        <dbReference type="EMBL" id="KAK3314347.1"/>
    </source>
</evidence>
<reference evidence="9" key="2">
    <citation type="submission" date="2023-06" db="EMBL/GenBank/DDBJ databases">
        <authorList>
            <consortium name="Lawrence Berkeley National Laboratory"/>
            <person name="Haridas S."/>
            <person name="Hensen N."/>
            <person name="Bonometti L."/>
            <person name="Westerberg I."/>
            <person name="Brannstrom I.O."/>
            <person name="Guillou S."/>
            <person name="Cros-Aarteil S."/>
            <person name="Calhoun S."/>
            <person name="Kuo A."/>
            <person name="Mondo S."/>
            <person name="Pangilinan J."/>
            <person name="Riley R."/>
            <person name="Labutti K."/>
            <person name="Andreopoulos B."/>
            <person name="Lipzen A."/>
            <person name="Chen C."/>
            <person name="Yanf M."/>
            <person name="Daum C."/>
            <person name="Ng V."/>
            <person name="Clum A."/>
            <person name="Steindorff A."/>
            <person name="Ohm R."/>
            <person name="Martin F."/>
            <person name="Silar P."/>
            <person name="Natvig D."/>
            <person name="Lalanne C."/>
            <person name="Gautier V."/>
            <person name="Ament-Velasquez S.L."/>
            <person name="Kruys A."/>
            <person name="Hutchinson M.I."/>
            <person name="Powell A.J."/>
            <person name="Barry K."/>
            <person name="Miller A.N."/>
            <person name="Grigoriev I.V."/>
            <person name="Debuchy R."/>
            <person name="Gladieux P."/>
            <person name="Thoren M.H."/>
            <person name="Johannesson H."/>
        </authorList>
    </citation>
    <scope>NUCLEOTIDE SEQUENCE</scope>
    <source>
        <strain evidence="9">CBS 118394</strain>
    </source>
</reference>
<proteinExistence type="inferred from homology"/>
<evidence type="ECO:0000256" key="1">
    <source>
        <dbReference type="ARBA" id="ARBA00009547"/>
    </source>
</evidence>
<dbReference type="SUPFAM" id="SSF48537">
    <property type="entry name" value="Phospholipase C/P1 nuclease"/>
    <property type="match status" value="1"/>
</dbReference>
<comment type="similarity">
    <text evidence="1">Belongs to the nuclease type I family.</text>
</comment>
<sequence>MRINTLALAAVAAPAAVMAWGDVGHRTVGYLAAKYLSPGAIELYGSLLANDQGFDISDAATWADTIKQKMPWSSPYHYINPVFDDPPNNCNVTWPSDCPEKKGCVVSAIVNYTSIVLDRSSSHIDRKNATMFLLHLIGDLHQPLHVTGYKTGGNDVEPICWNHEPPETGGSCGGRLNLHSVWDTRIPHKLRGLPTSLDNPAEKVAAATWAEDLFARQQRTTAISECDRIDAGAECILGWARESNALVCDAVLARGEDWILSNDLSDEYFEENKHVVDDQIGKAGVRLAAWLNAIAVVAPPDDSKEPEMVGGGGDL</sequence>
<feature type="chain" id="PRO_5042100803" evidence="8">
    <location>
        <begin position="20"/>
        <end position="315"/>
    </location>
</feature>
<evidence type="ECO:0000256" key="2">
    <source>
        <dbReference type="ARBA" id="ARBA00022722"/>
    </source>
</evidence>
<evidence type="ECO:0000256" key="5">
    <source>
        <dbReference type="ARBA" id="ARBA00022801"/>
    </source>
</evidence>
<keyword evidence="4" id="KW-0255">Endonuclease</keyword>
<dbReference type="PANTHER" id="PTHR33146:SF26">
    <property type="entry name" value="ENDONUCLEASE 4"/>
    <property type="match status" value="1"/>
</dbReference>
<keyword evidence="2" id="KW-0540">Nuclease</keyword>
<organism evidence="9 10">
    <name type="scientific">Apodospora peruviana</name>
    <dbReference type="NCBI Taxonomy" id="516989"/>
    <lineage>
        <taxon>Eukaryota</taxon>
        <taxon>Fungi</taxon>
        <taxon>Dikarya</taxon>
        <taxon>Ascomycota</taxon>
        <taxon>Pezizomycotina</taxon>
        <taxon>Sordariomycetes</taxon>
        <taxon>Sordariomycetidae</taxon>
        <taxon>Sordariales</taxon>
        <taxon>Lasiosphaeriaceae</taxon>
        <taxon>Apodospora</taxon>
    </lineage>
</organism>
<keyword evidence="10" id="KW-1185">Reference proteome</keyword>
<feature type="signal peptide" evidence="8">
    <location>
        <begin position="1"/>
        <end position="19"/>
    </location>
</feature>
<dbReference type="Proteomes" id="UP001283341">
    <property type="component" value="Unassembled WGS sequence"/>
</dbReference>
<keyword evidence="3" id="KW-0479">Metal-binding</keyword>
<reference evidence="9" key="1">
    <citation type="journal article" date="2023" name="Mol. Phylogenet. Evol.">
        <title>Genome-scale phylogeny and comparative genomics of the fungal order Sordariales.</title>
        <authorList>
            <person name="Hensen N."/>
            <person name="Bonometti L."/>
            <person name="Westerberg I."/>
            <person name="Brannstrom I.O."/>
            <person name="Guillou S."/>
            <person name="Cros-Aarteil S."/>
            <person name="Calhoun S."/>
            <person name="Haridas S."/>
            <person name="Kuo A."/>
            <person name="Mondo S."/>
            <person name="Pangilinan J."/>
            <person name="Riley R."/>
            <person name="LaButti K."/>
            <person name="Andreopoulos B."/>
            <person name="Lipzen A."/>
            <person name="Chen C."/>
            <person name="Yan M."/>
            <person name="Daum C."/>
            <person name="Ng V."/>
            <person name="Clum A."/>
            <person name="Steindorff A."/>
            <person name="Ohm R.A."/>
            <person name="Martin F."/>
            <person name="Silar P."/>
            <person name="Natvig D.O."/>
            <person name="Lalanne C."/>
            <person name="Gautier V."/>
            <person name="Ament-Velasquez S.L."/>
            <person name="Kruys A."/>
            <person name="Hutchinson M.I."/>
            <person name="Powell A.J."/>
            <person name="Barry K."/>
            <person name="Miller A.N."/>
            <person name="Grigoriev I.V."/>
            <person name="Debuchy R."/>
            <person name="Gladieux P."/>
            <person name="Hiltunen Thoren M."/>
            <person name="Johannesson H."/>
        </authorList>
    </citation>
    <scope>NUCLEOTIDE SEQUENCE</scope>
    <source>
        <strain evidence="9">CBS 118394</strain>
    </source>
</reference>
<evidence type="ECO:0000256" key="6">
    <source>
        <dbReference type="ARBA" id="ARBA00023157"/>
    </source>
</evidence>
<dbReference type="GO" id="GO:0016788">
    <property type="term" value="F:hydrolase activity, acting on ester bonds"/>
    <property type="evidence" value="ECO:0007669"/>
    <property type="project" value="InterPro"/>
</dbReference>
<dbReference type="EMBL" id="JAUEDM010000007">
    <property type="protein sequence ID" value="KAK3314347.1"/>
    <property type="molecule type" value="Genomic_DNA"/>
</dbReference>
<dbReference type="Pfam" id="PF02265">
    <property type="entry name" value="S1-P1_nuclease"/>
    <property type="match status" value="1"/>
</dbReference>
<dbReference type="GO" id="GO:0006308">
    <property type="term" value="P:DNA catabolic process"/>
    <property type="evidence" value="ECO:0007669"/>
    <property type="project" value="InterPro"/>
</dbReference>
<evidence type="ECO:0000256" key="3">
    <source>
        <dbReference type="ARBA" id="ARBA00022723"/>
    </source>
</evidence>
<dbReference type="GO" id="GO:0046872">
    <property type="term" value="F:metal ion binding"/>
    <property type="evidence" value="ECO:0007669"/>
    <property type="project" value="UniProtKB-KW"/>
</dbReference>
<dbReference type="InterPro" id="IPR003154">
    <property type="entry name" value="S1/P1nuclease"/>
</dbReference>
<evidence type="ECO:0000313" key="10">
    <source>
        <dbReference type="Proteomes" id="UP001283341"/>
    </source>
</evidence>